<proteinExistence type="predicted"/>
<feature type="region of interest" description="Disordered" evidence="1">
    <location>
        <begin position="1"/>
        <end position="24"/>
    </location>
</feature>
<evidence type="ECO:0000256" key="1">
    <source>
        <dbReference type="SAM" id="MobiDB-lite"/>
    </source>
</evidence>
<accession>A0A8D8CST3</accession>
<dbReference type="AlphaFoldDB" id="A0A8D8CST3"/>
<organism evidence="2">
    <name type="scientific">Culex pipiens</name>
    <name type="common">House mosquito</name>
    <dbReference type="NCBI Taxonomy" id="7175"/>
    <lineage>
        <taxon>Eukaryota</taxon>
        <taxon>Metazoa</taxon>
        <taxon>Ecdysozoa</taxon>
        <taxon>Arthropoda</taxon>
        <taxon>Hexapoda</taxon>
        <taxon>Insecta</taxon>
        <taxon>Pterygota</taxon>
        <taxon>Neoptera</taxon>
        <taxon>Endopterygota</taxon>
        <taxon>Diptera</taxon>
        <taxon>Nematocera</taxon>
        <taxon>Culicoidea</taxon>
        <taxon>Culicidae</taxon>
        <taxon>Culicinae</taxon>
        <taxon>Culicini</taxon>
        <taxon>Culex</taxon>
        <taxon>Culex</taxon>
    </lineage>
</organism>
<evidence type="ECO:0000313" key="2">
    <source>
        <dbReference type="EMBL" id="CAG6499133.1"/>
    </source>
</evidence>
<dbReference type="EMBL" id="HBUE01137074">
    <property type="protein sequence ID" value="CAG6499133.1"/>
    <property type="molecule type" value="Transcribed_RNA"/>
</dbReference>
<feature type="compositionally biased region" description="Polar residues" evidence="1">
    <location>
        <begin position="1"/>
        <end position="14"/>
    </location>
</feature>
<sequence length="134" mass="15401">MASPRSTISSLNLKQTRKKKTDSGSEKKSIFNLIFHHHSRRLARTLPRCVYYFPKGLSSFFPHTHTHTTLFCVHFTRVRVFVRYPHRSVCPDVSKSSSRHCFVETPSIQGGGASVYTLAFFFIRNAHTHTHAHT</sequence>
<reference evidence="2" key="1">
    <citation type="submission" date="2021-05" db="EMBL/GenBank/DDBJ databases">
        <authorList>
            <person name="Alioto T."/>
            <person name="Alioto T."/>
            <person name="Gomez Garrido J."/>
        </authorList>
    </citation>
    <scope>NUCLEOTIDE SEQUENCE</scope>
</reference>
<protein>
    <submittedName>
        <fullName evidence="2">(northern house mosquito) hypothetical protein</fullName>
    </submittedName>
</protein>
<name>A0A8D8CST3_CULPI</name>